<evidence type="ECO:0000256" key="17">
    <source>
        <dbReference type="PROSITE-ProRule" id="PRU00703"/>
    </source>
</evidence>
<keyword evidence="3 14" id="KW-1003">Cell membrane</keyword>
<keyword evidence="8 14" id="KW-0378">Hydrolase</keyword>
<evidence type="ECO:0000256" key="9">
    <source>
        <dbReference type="ARBA" id="ARBA00022833"/>
    </source>
</evidence>
<dbReference type="GO" id="GO:0006508">
    <property type="term" value="P:proteolysis"/>
    <property type="evidence" value="ECO:0007669"/>
    <property type="project" value="UniProtKB-KW"/>
</dbReference>
<dbReference type="GO" id="GO:0046872">
    <property type="term" value="F:metal ion binding"/>
    <property type="evidence" value="ECO:0007669"/>
    <property type="project" value="UniProtKB-UniRule"/>
</dbReference>
<evidence type="ECO:0000256" key="3">
    <source>
        <dbReference type="ARBA" id="ARBA00022475"/>
    </source>
</evidence>
<keyword evidence="9 14" id="KW-0862">Zinc</keyword>
<feature type="binding site" evidence="16">
    <location>
        <position position="164"/>
    </location>
    <ligand>
        <name>Zn(2+)</name>
        <dbReference type="ChEBI" id="CHEBI:29105"/>
        <note>catalytic</note>
    </ligand>
</feature>
<feature type="binding site" evidence="16">
    <location>
        <position position="67"/>
    </location>
    <ligand>
        <name>Zn(2+)</name>
        <dbReference type="ChEBI" id="CHEBI:29105"/>
        <note>catalytic</note>
    </ligand>
</feature>
<dbReference type="OrthoDB" id="9800627at2"/>
<organism evidence="19">
    <name type="scientific">Levilinea saccharolytica</name>
    <dbReference type="NCBI Taxonomy" id="229921"/>
    <lineage>
        <taxon>Bacteria</taxon>
        <taxon>Bacillati</taxon>
        <taxon>Chloroflexota</taxon>
        <taxon>Anaerolineae</taxon>
        <taxon>Anaerolineales</taxon>
        <taxon>Anaerolineaceae</taxon>
        <taxon>Levilinea</taxon>
    </lineage>
</organism>
<evidence type="ECO:0000256" key="5">
    <source>
        <dbReference type="ARBA" id="ARBA00022692"/>
    </source>
</evidence>
<sequence length="374" mass="40042">MRNGIQIATIWKVPVRLDLSWFIIFGLVTWSLAGGVLAEGLPGAAPALRWALGAAAGLLFAASVLLHELGHVFFALRNQVPVRGVTLFLFGGVAEITRDPQTPGAELRIAAAGPAVSLALAGIFGAAAFFTQGWLAEASVPAAWLARINLMLALFNLIPGFPLDGGRILRALVWMRTGSFARATRAASTGGQGVGYAFMGVGLFSLLTGGAFNGLWLIFIGWFLRNAAASSQAQTSLQEALRGLTVAEVMDRRVDSAAAHHTLEQVVREHVLSGSQRVLLVTDSLGNGIRGWVTLEDIVRVPRGAWPVVTVGQLMSPRENLLVLSPQAELLSALQKMDESSLSQAPVIAENQILGWLSRERIQNYLRLRTELGI</sequence>
<keyword evidence="5 14" id="KW-0812">Transmembrane</keyword>
<dbReference type="CDD" id="cd06164">
    <property type="entry name" value="S2P-M50_SpoIVFB_CBS"/>
    <property type="match status" value="1"/>
</dbReference>
<evidence type="ECO:0000256" key="10">
    <source>
        <dbReference type="ARBA" id="ARBA00022989"/>
    </source>
</evidence>
<dbReference type="Pfam" id="PF00571">
    <property type="entry name" value="CBS"/>
    <property type="match status" value="1"/>
</dbReference>
<dbReference type="PROSITE" id="PS51371">
    <property type="entry name" value="CBS"/>
    <property type="match status" value="1"/>
</dbReference>
<gene>
    <name evidence="20" type="ORF">ADN01_09635</name>
    <name evidence="19" type="ORF">LSAC_03324</name>
</gene>
<dbReference type="STRING" id="229921.ADN01_09635"/>
<evidence type="ECO:0000256" key="8">
    <source>
        <dbReference type="ARBA" id="ARBA00022801"/>
    </source>
</evidence>
<comment type="subcellular location">
    <subcellularLocation>
        <location evidence="1 14">Cell membrane</location>
        <topology evidence="1 14">Multi-pass membrane protein</topology>
    </subcellularLocation>
</comment>
<keyword evidence="10 14" id="KW-1133">Transmembrane helix</keyword>
<feature type="binding site" evidence="16">
    <location>
        <position position="71"/>
    </location>
    <ligand>
        <name>Zn(2+)</name>
        <dbReference type="ChEBI" id="CHEBI:29105"/>
        <note>catalytic</note>
    </ligand>
</feature>
<evidence type="ECO:0000256" key="16">
    <source>
        <dbReference type="PIRSR" id="PIRSR006404-2"/>
    </source>
</evidence>
<dbReference type="GO" id="GO:0008237">
    <property type="term" value="F:metallopeptidase activity"/>
    <property type="evidence" value="ECO:0007669"/>
    <property type="project" value="UniProtKB-UniRule"/>
</dbReference>
<comment type="similarity">
    <text evidence="2 14">Belongs to the peptidase M50B family.</text>
</comment>
<evidence type="ECO:0000256" key="2">
    <source>
        <dbReference type="ARBA" id="ARBA00007931"/>
    </source>
</evidence>
<protein>
    <recommendedName>
        <fullName evidence="14">Zinc metalloprotease</fullName>
    </recommendedName>
</protein>
<evidence type="ECO:0000313" key="19">
    <source>
        <dbReference type="EMBL" id="GAP19422.1"/>
    </source>
</evidence>
<feature type="transmembrane region" description="Helical" evidence="14">
    <location>
        <begin position="109"/>
        <end position="130"/>
    </location>
</feature>
<evidence type="ECO:0000256" key="11">
    <source>
        <dbReference type="ARBA" id="ARBA00023049"/>
    </source>
</evidence>
<comment type="cofactor">
    <cofactor evidence="14 16">
        <name>Zn(2+)</name>
        <dbReference type="ChEBI" id="CHEBI:29105"/>
    </cofactor>
    <text evidence="14 16">Binds 1 zinc ion per subunit.</text>
</comment>
<accession>A0A0M8JQE1</accession>
<dbReference type="Pfam" id="PF02163">
    <property type="entry name" value="Peptidase_M50"/>
    <property type="match status" value="2"/>
</dbReference>
<dbReference type="RefSeq" id="WP_062419703.1">
    <property type="nucleotide sequence ID" value="NZ_BBXZ01000176.1"/>
</dbReference>
<keyword evidence="11 14" id="KW-0482">Metalloprotease</keyword>
<feature type="transmembrane region" description="Helical" evidence="14">
    <location>
        <begin position="50"/>
        <end position="74"/>
    </location>
</feature>
<feature type="active site" evidence="15">
    <location>
        <position position="68"/>
    </location>
</feature>
<dbReference type="EMBL" id="LGCM01000035">
    <property type="protein sequence ID" value="KPL81833.1"/>
    <property type="molecule type" value="Genomic_DNA"/>
</dbReference>
<evidence type="ECO:0000256" key="4">
    <source>
        <dbReference type="ARBA" id="ARBA00022670"/>
    </source>
</evidence>
<keyword evidence="7" id="KW-0677">Repeat</keyword>
<evidence type="ECO:0000259" key="18">
    <source>
        <dbReference type="PROSITE" id="PS51371"/>
    </source>
</evidence>
<feature type="transmembrane region" description="Helical" evidence="14">
    <location>
        <begin position="150"/>
        <end position="173"/>
    </location>
</feature>
<evidence type="ECO:0000313" key="20">
    <source>
        <dbReference type="EMBL" id="KPL81833.1"/>
    </source>
</evidence>
<evidence type="ECO:0000256" key="6">
    <source>
        <dbReference type="ARBA" id="ARBA00022723"/>
    </source>
</evidence>
<evidence type="ECO:0000256" key="7">
    <source>
        <dbReference type="ARBA" id="ARBA00022737"/>
    </source>
</evidence>
<dbReference type="PIRSF" id="PIRSF006404">
    <property type="entry name" value="UCP006404_Pept_M50_CBS"/>
    <property type="match status" value="1"/>
</dbReference>
<dbReference type="GO" id="GO:0005886">
    <property type="term" value="C:plasma membrane"/>
    <property type="evidence" value="ECO:0007669"/>
    <property type="project" value="UniProtKB-SubCell"/>
</dbReference>
<dbReference type="Gene3D" id="3.10.580.10">
    <property type="entry name" value="CBS-domain"/>
    <property type="match status" value="1"/>
</dbReference>
<reference evidence="20 21" key="2">
    <citation type="submission" date="2015-07" db="EMBL/GenBank/DDBJ databases">
        <title>Genome sequence of Levilinea saccharolytica DSM 16555.</title>
        <authorList>
            <person name="Hemp J."/>
            <person name="Ward L.M."/>
            <person name="Pace L.A."/>
            <person name="Fischer W.W."/>
        </authorList>
    </citation>
    <scope>NUCLEOTIDE SEQUENCE [LARGE SCALE GENOMIC DNA]</scope>
    <source>
        <strain evidence="20 21">KIBI-1</strain>
    </source>
</reference>
<dbReference type="EMBL" id="DF967975">
    <property type="protein sequence ID" value="GAP19422.1"/>
    <property type="molecule type" value="Genomic_DNA"/>
</dbReference>
<keyword evidence="6 14" id="KW-0479">Metal-binding</keyword>
<keyword evidence="12 17" id="KW-0129">CBS domain</keyword>
<evidence type="ECO:0000256" key="15">
    <source>
        <dbReference type="PIRSR" id="PIRSR006404-1"/>
    </source>
</evidence>
<feature type="domain" description="CBS" evidence="18">
    <location>
        <begin position="315"/>
        <end position="372"/>
    </location>
</feature>
<dbReference type="PANTHER" id="PTHR39188">
    <property type="entry name" value="MEMBRANE-ASSOCIATED ZINC METALLOPROTEASE M50B"/>
    <property type="match status" value="1"/>
</dbReference>
<dbReference type="InterPro" id="IPR046342">
    <property type="entry name" value="CBS_dom_sf"/>
</dbReference>
<evidence type="ECO:0000256" key="1">
    <source>
        <dbReference type="ARBA" id="ARBA00004651"/>
    </source>
</evidence>
<dbReference type="InterPro" id="IPR008915">
    <property type="entry name" value="Peptidase_M50"/>
</dbReference>
<keyword evidence="4 14" id="KW-0645">Protease</keyword>
<dbReference type="AlphaFoldDB" id="A0A0M8JQE1"/>
<evidence type="ECO:0000256" key="13">
    <source>
        <dbReference type="ARBA" id="ARBA00023136"/>
    </source>
</evidence>
<feature type="transmembrane region" description="Helical" evidence="14">
    <location>
        <begin position="19"/>
        <end position="38"/>
    </location>
</feature>
<name>A0A0M8JQE1_9CHLR</name>
<reference evidence="19" key="1">
    <citation type="journal article" date="2015" name="Genome Announc.">
        <title>Draft Genome Sequences of Anaerolinea thermolimosa IMO-1, Bellilinea caldifistulae GOMI-1, Leptolinea tardivitalis YMTK-2, Levilinea saccharolytica KIBI-1, Longilinea arvoryzae KOME-1, Previously Described as Members of the Class Anaerolineae (Chloroflexi).</title>
        <authorList>
            <person name="Matsuura N."/>
            <person name="Tourlousse M.D."/>
            <person name="Ohashi A."/>
            <person name="Hugenholtz P."/>
            <person name="Sekiguchi Y."/>
        </authorList>
    </citation>
    <scope>NUCLEOTIDE SEQUENCE</scope>
    <source>
        <strain evidence="19">KIBI-1</strain>
    </source>
</reference>
<dbReference type="PANTHER" id="PTHR39188:SF3">
    <property type="entry name" value="STAGE IV SPORULATION PROTEIN FB"/>
    <property type="match status" value="1"/>
</dbReference>
<feature type="transmembrane region" description="Helical" evidence="14">
    <location>
        <begin position="194"/>
        <end position="224"/>
    </location>
</feature>
<keyword evidence="13 14" id="KW-0472">Membrane</keyword>
<dbReference type="SUPFAM" id="SSF54631">
    <property type="entry name" value="CBS-domain pair"/>
    <property type="match status" value="1"/>
</dbReference>
<evidence type="ECO:0000256" key="14">
    <source>
        <dbReference type="PIRNR" id="PIRNR006404"/>
    </source>
</evidence>
<evidence type="ECO:0000313" key="21">
    <source>
        <dbReference type="Proteomes" id="UP000050501"/>
    </source>
</evidence>
<keyword evidence="21" id="KW-1185">Reference proteome</keyword>
<dbReference type="Proteomes" id="UP000050501">
    <property type="component" value="Unassembled WGS sequence"/>
</dbReference>
<dbReference type="InterPro" id="IPR016483">
    <property type="entry name" value="UCP006404_Pept_M50_CBS"/>
</dbReference>
<dbReference type="InterPro" id="IPR000644">
    <property type="entry name" value="CBS_dom"/>
</dbReference>
<evidence type="ECO:0000256" key="12">
    <source>
        <dbReference type="ARBA" id="ARBA00023122"/>
    </source>
</evidence>
<proteinExistence type="inferred from homology"/>